<keyword evidence="2" id="KW-0418">Kinase</keyword>
<evidence type="ECO:0000313" key="2">
    <source>
        <dbReference type="EMBL" id="MBV3382743.1"/>
    </source>
</evidence>
<keyword evidence="1" id="KW-0812">Transmembrane</keyword>
<dbReference type="RefSeq" id="WP_217747584.1">
    <property type="nucleotide sequence ID" value="NZ_JAHOEB010000056.1"/>
</dbReference>
<dbReference type="EMBL" id="JAHOEF010000029">
    <property type="protein sequence ID" value="MBV3382743.1"/>
    <property type="molecule type" value="Genomic_DNA"/>
</dbReference>
<dbReference type="AlphaFoldDB" id="A0AAW4MRC3"/>
<gene>
    <name evidence="2" type="ORF">KSV97_05835</name>
    <name evidence="3" type="ORF">KSW06_07810</name>
</gene>
<reference evidence="2 5" key="1">
    <citation type="submission" date="2021-06" db="EMBL/GenBank/DDBJ databases">
        <title>Collection of gut derived symbiotic bacterial strains cultured from healthy donors.</title>
        <authorList>
            <person name="Lin H."/>
            <person name="Littmann E."/>
            <person name="Pamer E.G."/>
        </authorList>
    </citation>
    <scope>NUCLEOTIDE SEQUENCE</scope>
    <source>
        <strain evidence="3 5">MSK.21.70</strain>
        <strain evidence="2">MSK.21.82</strain>
    </source>
</reference>
<dbReference type="Proteomes" id="UP001196408">
    <property type="component" value="Unassembled WGS sequence"/>
</dbReference>
<feature type="transmembrane region" description="Helical" evidence="1">
    <location>
        <begin position="9"/>
        <end position="26"/>
    </location>
</feature>
<evidence type="ECO:0000313" key="5">
    <source>
        <dbReference type="Proteomes" id="UP001197492"/>
    </source>
</evidence>
<keyword evidence="5" id="KW-1185">Reference proteome</keyword>
<keyword evidence="2" id="KW-0808">Transferase</keyword>
<keyword evidence="1" id="KW-1133">Transmembrane helix</keyword>
<protein>
    <submittedName>
        <fullName evidence="2">Cell wall metabolism sensor histidine kinase WalK</fullName>
    </submittedName>
</protein>
<proteinExistence type="predicted"/>
<keyword evidence="1" id="KW-0472">Membrane</keyword>
<comment type="caution">
    <text evidence="2">The sequence shown here is derived from an EMBL/GenBank/DDBJ whole genome shotgun (WGS) entry which is preliminary data.</text>
</comment>
<evidence type="ECO:0000313" key="3">
    <source>
        <dbReference type="EMBL" id="MBV3393158.1"/>
    </source>
</evidence>
<dbReference type="Proteomes" id="UP001197492">
    <property type="component" value="Unassembled WGS sequence"/>
</dbReference>
<dbReference type="EMBL" id="JAHOEL010000050">
    <property type="protein sequence ID" value="MBV3393158.1"/>
    <property type="molecule type" value="Genomic_DNA"/>
</dbReference>
<name>A0AAW4MRC3_9FIRM</name>
<dbReference type="GO" id="GO:0016301">
    <property type="term" value="F:kinase activity"/>
    <property type="evidence" value="ECO:0007669"/>
    <property type="project" value="UniProtKB-KW"/>
</dbReference>
<sequence length="154" mass="17793">MKNKTKNRIIILLLGFSIVFNGYLFIENKNKATTIVQLNKKTKELERYSELLETGTATEYVDIKESDGLISMAYLYQDKELIERHGIGVIIGKQYYRIGIAPEIGTTLNENSKIIKITDNEIEFTFNLNNDTEKKRLIVQTENNDIHFKLEDVS</sequence>
<accession>A0AAW4MRC3</accession>
<evidence type="ECO:0000256" key="1">
    <source>
        <dbReference type="SAM" id="Phobius"/>
    </source>
</evidence>
<evidence type="ECO:0000313" key="4">
    <source>
        <dbReference type="Proteomes" id="UP001196408"/>
    </source>
</evidence>
<organism evidence="2 4">
    <name type="scientific">Catenibacterium mitsuokai</name>
    <dbReference type="NCBI Taxonomy" id="100886"/>
    <lineage>
        <taxon>Bacteria</taxon>
        <taxon>Bacillati</taxon>
        <taxon>Bacillota</taxon>
        <taxon>Erysipelotrichia</taxon>
        <taxon>Erysipelotrichales</taxon>
        <taxon>Coprobacillaceae</taxon>
        <taxon>Catenibacterium</taxon>
    </lineage>
</organism>